<name>A0ABP6CA44_9ACTN</name>
<keyword evidence="2" id="KW-1133">Transmembrane helix</keyword>
<feature type="transmembrane region" description="Helical" evidence="2">
    <location>
        <begin position="58"/>
        <end position="76"/>
    </location>
</feature>
<protein>
    <submittedName>
        <fullName evidence="3">Uncharacterized protein</fullName>
    </submittedName>
</protein>
<keyword evidence="2" id="KW-0472">Membrane</keyword>
<keyword evidence="2" id="KW-0812">Transmembrane</keyword>
<evidence type="ECO:0000313" key="3">
    <source>
        <dbReference type="EMBL" id="GAA2609670.1"/>
    </source>
</evidence>
<organism evidence="3 4">
    <name type="scientific">Actinomadura fulvescens</name>
    <dbReference type="NCBI Taxonomy" id="46160"/>
    <lineage>
        <taxon>Bacteria</taxon>
        <taxon>Bacillati</taxon>
        <taxon>Actinomycetota</taxon>
        <taxon>Actinomycetes</taxon>
        <taxon>Streptosporangiales</taxon>
        <taxon>Thermomonosporaceae</taxon>
        <taxon>Actinomadura</taxon>
    </lineage>
</organism>
<keyword evidence="4" id="KW-1185">Reference proteome</keyword>
<feature type="region of interest" description="Disordered" evidence="1">
    <location>
        <begin position="1"/>
        <end position="20"/>
    </location>
</feature>
<sequence length="109" mass="11510">MTLSKHRAEDPAGFPREMWEHPEVRESASAFWDGVVDFAEDGELSEAARDRLVRALRTLGQGLGAAVLVGAGPVALDAFQGDPTNVTGAASAFGTAALAAVVAYFHKRK</sequence>
<evidence type="ECO:0000256" key="2">
    <source>
        <dbReference type="SAM" id="Phobius"/>
    </source>
</evidence>
<proteinExistence type="predicted"/>
<reference evidence="4" key="1">
    <citation type="journal article" date="2019" name="Int. J. Syst. Evol. Microbiol.">
        <title>The Global Catalogue of Microorganisms (GCM) 10K type strain sequencing project: providing services to taxonomists for standard genome sequencing and annotation.</title>
        <authorList>
            <consortium name="The Broad Institute Genomics Platform"/>
            <consortium name="The Broad Institute Genome Sequencing Center for Infectious Disease"/>
            <person name="Wu L."/>
            <person name="Ma J."/>
        </authorList>
    </citation>
    <scope>NUCLEOTIDE SEQUENCE [LARGE SCALE GENOMIC DNA]</scope>
    <source>
        <strain evidence="4">JCM 6833</strain>
    </source>
</reference>
<comment type="caution">
    <text evidence="3">The sequence shown here is derived from an EMBL/GenBank/DDBJ whole genome shotgun (WGS) entry which is preliminary data.</text>
</comment>
<feature type="compositionally biased region" description="Basic and acidic residues" evidence="1">
    <location>
        <begin position="1"/>
        <end position="10"/>
    </location>
</feature>
<accession>A0ABP6CA44</accession>
<evidence type="ECO:0000256" key="1">
    <source>
        <dbReference type="SAM" id="MobiDB-lite"/>
    </source>
</evidence>
<dbReference type="Proteomes" id="UP001501509">
    <property type="component" value="Unassembled WGS sequence"/>
</dbReference>
<feature type="transmembrane region" description="Helical" evidence="2">
    <location>
        <begin position="88"/>
        <end position="105"/>
    </location>
</feature>
<gene>
    <name evidence="3" type="ORF">GCM10010411_49950</name>
</gene>
<dbReference type="EMBL" id="BAAATD010000006">
    <property type="protein sequence ID" value="GAA2609670.1"/>
    <property type="molecule type" value="Genomic_DNA"/>
</dbReference>
<evidence type="ECO:0000313" key="4">
    <source>
        <dbReference type="Proteomes" id="UP001501509"/>
    </source>
</evidence>